<feature type="compositionally biased region" description="Polar residues" evidence="2">
    <location>
        <begin position="1"/>
        <end position="63"/>
    </location>
</feature>
<name>A0A0V0QK21_PSEPJ</name>
<dbReference type="Proteomes" id="UP000054937">
    <property type="component" value="Unassembled WGS sequence"/>
</dbReference>
<evidence type="ECO:0000256" key="1">
    <source>
        <dbReference type="SAM" id="Coils"/>
    </source>
</evidence>
<proteinExistence type="predicted"/>
<feature type="region of interest" description="Disordered" evidence="2">
    <location>
        <begin position="1"/>
        <end position="77"/>
    </location>
</feature>
<dbReference type="InParanoid" id="A0A0V0QK21"/>
<evidence type="ECO:0000313" key="3">
    <source>
        <dbReference type="EMBL" id="KRX02368.1"/>
    </source>
</evidence>
<feature type="coiled-coil region" evidence="1">
    <location>
        <begin position="191"/>
        <end position="252"/>
    </location>
</feature>
<organism evidence="3 4">
    <name type="scientific">Pseudocohnilembus persalinus</name>
    <name type="common">Ciliate</name>
    <dbReference type="NCBI Taxonomy" id="266149"/>
    <lineage>
        <taxon>Eukaryota</taxon>
        <taxon>Sar</taxon>
        <taxon>Alveolata</taxon>
        <taxon>Ciliophora</taxon>
        <taxon>Intramacronucleata</taxon>
        <taxon>Oligohymenophorea</taxon>
        <taxon>Scuticociliatia</taxon>
        <taxon>Philasterida</taxon>
        <taxon>Pseudocohnilembidae</taxon>
        <taxon>Pseudocohnilembus</taxon>
    </lineage>
</organism>
<accession>A0A0V0QK21</accession>
<evidence type="ECO:0000313" key="4">
    <source>
        <dbReference type="Proteomes" id="UP000054937"/>
    </source>
</evidence>
<keyword evidence="4" id="KW-1185">Reference proteome</keyword>
<gene>
    <name evidence="3" type="ORF">PPERSA_09985</name>
</gene>
<reference evidence="3 4" key="1">
    <citation type="journal article" date="2015" name="Sci. Rep.">
        <title>Genome of the facultative scuticociliatosis pathogen Pseudocohnilembus persalinus provides insight into its virulence through horizontal gene transfer.</title>
        <authorList>
            <person name="Xiong J."/>
            <person name="Wang G."/>
            <person name="Cheng J."/>
            <person name="Tian M."/>
            <person name="Pan X."/>
            <person name="Warren A."/>
            <person name="Jiang C."/>
            <person name="Yuan D."/>
            <person name="Miao W."/>
        </authorList>
    </citation>
    <scope>NUCLEOTIDE SEQUENCE [LARGE SCALE GENOMIC DNA]</scope>
    <source>
        <strain evidence="3">36N120E</strain>
    </source>
</reference>
<evidence type="ECO:0000256" key="2">
    <source>
        <dbReference type="SAM" id="MobiDB-lite"/>
    </source>
</evidence>
<dbReference type="EMBL" id="LDAU01000155">
    <property type="protein sequence ID" value="KRX02368.1"/>
    <property type="molecule type" value="Genomic_DNA"/>
</dbReference>
<dbReference type="AlphaFoldDB" id="A0A0V0QK21"/>
<comment type="caution">
    <text evidence="3">The sequence shown here is derived from an EMBL/GenBank/DDBJ whole genome shotgun (WGS) entry which is preliminary data.</text>
</comment>
<keyword evidence="1" id="KW-0175">Coiled coil</keyword>
<protein>
    <submittedName>
        <fullName evidence="3">Uncharacterized protein</fullName>
    </submittedName>
</protein>
<feature type="coiled-coil region" evidence="1">
    <location>
        <begin position="86"/>
        <end position="147"/>
    </location>
</feature>
<sequence>MSYQNHNYTHSKDNPNNYTLDYQTDPQPQMQNQNLDNSQHNYQNSDNYYQDRNQHSSQTLNTQQRRHYPRDEKQRKNEWEAMEQHKLEIINQLAKSEEEIKHYRQQEFLSELDKRVLAKLEEKRNLLQQQKEEAILMQQENEKFQQLTKQGKQDRKMLERLMGDYYSQQVGQKQSKEMEEKNQKLRWEQRLLDYNRQKLESEELRKRQQKEFMTYERLNDLERAKYNKNLQKQQDEKTLQEYREYMRRNEENQKNKDISYKNFYEITSLNQDKKQLEYFDKVGKQNLERQRQLDEIVNKNFLQEQIRRQQDEENRLLNQKRAYKQYDNGLYSLIPGYSLQIGQLPPKENRERMQQRYQQTIREQGISQAEQNWKQSYRQQLARENEFQAARQSMANLKQFQKIGEPLVKYNQSLVLEKKQEPIKSRVPENLIYGHNPITNPMPINVQNPYLAREFDKAQNIQRGRYFQQIGENLSQA</sequence>